<dbReference type="Pfam" id="PF00356">
    <property type="entry name" value="LacI"/>
    <property type="match status" value="1"/>
</dbReference>
<accession>A0A9W6GNU0</accession>
<dbReference type="EMBL" id="BSDY01000014">
    <property type="protein sequence ID" value="GLI57191.1"/>
    <property type="molecule type" value="Genomic_DNA"/>
</dbReference>
<dbReference type="Gene3D" id="1.10.260.40">
    <property type="entry name" value="lambda repressor-like DNA-binding domains"/>
    <property type="match status" value="1"/>
</dbReference>
<dbReference type="CDD" id="cd06267">
    <property type="entry name" value="PBP1_LacI_sugar_binding-like"/>
    <property type="match status" value="1"/>
</dbReference>
<reference evidence="5" key="1">
    <citation type="submission" date="2022-12" db="EMBL/GenBank/DDBJ databases">
        <title>Reference genome sequencing for broad-spectrum identification of bacterial and archaeal isolates by mass spectrometry.</title>
        <authorList>
            <person name="Sekiguchi Y."/>
            <person name="Tourlousse D.M."/>
        </authorList>
    </citation>
    <scope>NUCLEOTIDE SEQUENCE</scope>
    <source>
        <strain evidence="5">10succ1</strain>
    </source>
</reference>
<name>A0A9W6GNU0_9FUSO</name>
<dbReference type="GO" id="GO:0000976">
    <property type="term" value="F:transcription cis-regulatory region binding"/>
    <property type="evidence" value="ECO:0007669"/>
    <property type="project" value="TreeGrafter"/>
</dbReference>
<evidence type="ECO:0000313" key="5">
    <source>
        <dbReference type="EMBL" id="GLI57191.1"/>
    </source>
</evidence>
<dbReference type="Gene3D" id="3.40.50.2300">
    <property type="match status" value="2"/>
</dbReference>
<dbReference type="PANTHER" id="PTHR30146:SF109">
    <property type="entry name" value="HTH-TYPE TRANSCRIPTIONAL REGULATOR GALS"/>
    <property type="match status" value="1"/>
</dbReference>
<dbReference type="RefSeq" id="WP_281836678.1">
    <property type="nucleotide sequence ID" value="NZ_BSDY01000014.1"/>
</dbReference>
<dbReference type="InterPro" id="IPR046335">
    <property type="entry name" value="LacI/GalR-like_sensor"/>
</dbReference>
<comment type="caution">
    <text evidence="5">The sequence shown here is derived from an EMBL/GenBank/DDBJ whole genome shotgun (WGS) entry which is preliminary data.</text>
</comment>
<keyword evidence="6" id="KW-1185">Reference proteome</keyword>
<dbReference type="PANTHER" id="PTHR30146">
    <property type="entry name" value="LACI-RELATED TRANSCRIPTIONAL REPRESSOR"/>
    <property type="match status" value="1"/>
</dbReference>
<evidence type="ECO:0000256" key="2">
    <source>
        <dbReference type="ARBA" id="ARBA00023125"/>
    </source>
</evidence>
<gene>
    <name evidence="5" type="ORF">PM10SUCC1_27050</name>
</gene>
<keyword evidence="1" id="KW-0805">Transcription regulation</keyword>
<sequence length="340" mass="39335">MATTLKDIAKLANVSESTVSRCLNDSSSVSAATKERVKKIAEELNFQFNINARNLAKKKTNRIGIIFPDGYYRFNMRDFFSGLEEYLVKDVEERGYEAVIYTLNNRSRKISNLKKLINGREVDGLLIACRDIPVEDMEAIRKNKIPYVLVYYKPNKYWGEMNLYTNDNVYSGYLATMYLADNGCKKIATITSSDKRMKNYAERTRGYIKAIKESRLKIERSYVMKEEINFKTGERLAHEREDFFRGIDAVFCQQDKVALGLMKGLKELGFSVPEDISIIGHDNMEIIDYFDPKLTSVEQPFKNICKNSSESLFNQIDGKKKKMRKIFRGSIVERETVKVY</sequence>
<protein>
    <submittedName>
        <fullName evidence="5">LacI family transcriptional regulator</fullName>
    </submittedName>
</protein>
<evidence type="ECO:0000256" key="3">
    <source>
        <dbReference type="ARBA" id="ARBA00023163"/>
    </source>
</evidence>
<dbReference type="SUPFAM" id="SSF47413">
    <property type="entry name" value="lambda repressor-like DNA-binding domains"/>
    <property type="match status" value="1"/>
</dbReference>
<dbReference type="SUPFAM" id="SSF53822">
    <property type="entry name" value="Periplasmic binding protein-like I"/>
    <property type="match status" value="1"/>
</dbReference>
<dbReference type="PROSITE" id="PS50932">
    <property type="entry name" value="HTH_LACI_2"/>
    <property type="match status" value="1"/>
</dbReference>
<evidence type="ECO:0000259" key="4">
    <source>
        <dbReference type="PROSITE" id="PS50932"/>
    </source>
</evidence>
<evidence type="ECO:0000313" key="6">
    <source>
        <dbReference type="Proteomes" id="UP001144471"/>
    </source>
</evidence>
<feature type="domain" description="HTH lacI-type" evidence="4">
    <location>
        <begin position="3"/>
        <end position="57"/>
    </location>
</feature>
<dbReference type="CDD" id="cd01392">
    <property type="entry name" value="HTH_LacI"/>
    <property type="match status" value="1"/>
</dbReference>
<dbReference type="InterPro" id="IPR010982">
    <property type="entry name" value="Lambda_DNA-bd_dom_sf"/>
</dbReference>
<organism evidence="5 6">
    <name type="scientific">Propionigenium maris DSM 9537</name>
    <dbReference type="NCBI Taxonomy" id="1123000"/>
    <lineage>
        <taxon>Bacteria</taxon>
        <taxon>Fusobacteriati</taxon>
        <taxon>Fusobacteriota</taxon>
        <taxon>Fusobacteriia</taxon>
        <taxon>Fusobacteriales</taxon>
        <taxon>Fusobacteriaceae</taxon>
        <taxon>Propionigenium</taxon>
    </lineage>
</organism>
<dbReference type="SMART" id="SM00354">
    <property type="entry name" value="HTH_LACI"/>
    <property type="match status" value="1"/>
</dbReference>
<dbReference type="GO" id="GO:0003700">
    <property type="term" value="F:DNA-binding transcription factor activity"/>
    <property type="evidence" value="ECO:0007669"/>
    <property type="project" value="TreeGrafter"/>
</dbReference>
<dbReference type="InterPro" id="IPR000843">
    <property type="entry name" value="HTH_LacI"/>
</dbReference>
<dbReference type="Pfam" id="PF13377">
    <property type="entry name" value="Peripla_BP_3"/>
    <property type="match status" value="1"/>
</dbReference>
<evidence type="ECO:0000256" key="1">
    <source>
        <dbReference type="ARBA" id="ARBA00023015"/>
    </source>
</evidence>
<dbReference type="PRINTS" id="PR00036">
    <property type="entry name" value="HTHLACI"/>
</dbReference>
<proteinExistence type="predicted"/>
<dbReference type="InterPro" id="IPR028082">
    <property type="entry name" value="Peripla_BP_I"/>
</dbReference>
<keyword evidence="3" id="KW-0804">Transcription</keyword>
<dbReference type="AlphaFoldDB" id="A0A9W6GNU0"/>
<dbReference type="Proteomes" id="UP001144471">
    <property type="component" value="Unassembled WGS sequence"/>
</dbReference>
<keyword evidence="2" id="KW-0238">DNA-binding</keyword>